<evidence type="ECO:0000256" key="3">
    <source>
        <dbReference type="ARBA" id="ARBA00023136"/>
    </source>
</evidence>
<keyword evidence="10" id="KW-1185">Reference proteome</keyword>
<dbReference type="EMBL" id="AP019860">
    <property type="protein sequence ID" value="BBM88185.1"/>
    <property type="molecule type" value="Genomic_DNA"/>
</dbReference>
<dbReference type="SMART" id="SM00028">
    <property type="entry name" value="TPR"/>
    <property type="match status" value="2"/>
</dbReference>
<dbReference type="AlphaFoldDB" id="A0A5S9IX78"/>
<keyword evidence="2" id="KW-0732">Signal</keyword>
<evidence type="ECO:0000256" key="4">
    <source>
        <dbReference type="PROSITE-ProRule" id="PRU00339"/>
    </source>
</evidence>
<dbReference type="Pfam" id="PF00263">
    <property type="entry name" value="Secretin"/>
    <property type="match status" value="1"/>
</dbReference>
<dbReference type="RefSeq" id="WP_152021808.1">
    <property type="nucleotide sequence ID" value="NZ_AP019860.1"/>
</dbReference>
<organism evidence="9 10">
    <name type="scientific">Uabimicrobium amorphum</name>
    <dbReference type="NCBI Taxonomy" id="2596890"/>
    <lineage>
        <taxon>Bacteria</taxon>
        <taxon>Pseudomonadati</taxon>
        <taxon>Planctomycetota</taxon>
        <taxon>Candidatus Uabimicrobiia</taxon>
        <taxon>Candidatus Uabimicrobiales</taxon>
        <taxon>Candidatus Uabimicrobiaceae</taxon>
        <taxon>Candidatus Uabimicrobium</taxon>
    </lineage>
</organism>
<feature type="compositionally biased region" description="Basic and acidic residues" evidence="7">
    <location>
        <begin position="36"/>
        <end position="47"/>
    </location>
</feature>
<keyword evidence="3" id="KW-0472">Membrane</keyword>
<comment type="similarity">
    <text evidence="5">Belongs to the bacterial secretin family.</text>
</comment>
<dbReference type="OrthoDB" id="254495at2"/>
<dbReference type="InterPro" id="IPR004846">
    <property type="entry name" value="T2SS/T3SS_dom"/>
</dbReference>
<feature type="compositionally biased region" description="Acidic residues" evidence="7">
    <location>
        <begin position="60"/>
        <end position="81"/>
    </location>
</feature>
<dbReference type="InterPro" id="IPR011990">
    <property type="entry name" value="TPR-like_helical_dom_sf"/>
</dbReference>
<dbReference type="InterPro" id="IPR050810">
    <property type="entry name" value="Bact_Secretion_Sys_Channel"/>
</dbReference>
<proteinExistence type="inferred from homology"/>
<dbReference type="PANTHER" id="PTHR30332:SF24">
    <property type="entry name" value="SECRETIN GSPD-RELATED"/>
    <property type="match status" value="1"/>
</dbReference>
<dbReference type="Proteomes" id="UP000326354">
    <property type="component" value="Chromosome"/>
</dbReference>
<feature type="region of interest" description="Disordered" evidence="7">
    <location>
        <begin position="32"/>
        <end position="81"/>
    </location>
</feature>
<dbReference type="Gene3D" id="1.25.40.10">
    <property type="entry name" value="Tetratricopeptide repeat domain"/>
    <property type="match status" value="1"/>
</dbReference>
<dbReference type="PROSITE" id="PS51257">
    <property type="entry name" value="PROKAR_LIPOPROTEIN"/>
    <property type="match status" value="1"/>
</dbReference>
<evidence type="ECO:0000256" key="2">
    <source>
        <dbReference type="ARBA" id="ARBA00022729"/>
    </source>
</evidence>
<dbReference type="KEGG" id="uam:UABAM_06602"/>
<protein>
    <submittedName>
        <fullName evidence="9">General secretion pathway protein GspD</fullName>
    </submittedName>
</protein>
<keyword evidence="4" id="KW-0802">TPR repeat</keyword>
<evidence type="ECO:0000256" key="1">
    <source>
        <dbReference type="ARBA" id="ARBA00004370"/>
    </source>
</evidence>
<evidence type="ECO:0000256" key="6">
    <source>
        <dbReference type="SAM" id="Coils"/>
    </source>
</evidence>
<dbReference type="PANTHER" id="PTHR30332">
    <property type="entry name" value="PROBABLE GENERAL SECRETION PATHWAY PROTEIN D"/>
    <property type="match status" value="1"/>
</dbReference>
<name>A0A5S9IX78_UABAM</name>
<feature type="repeat" description="TPR" evidence="4">
    <location>
        <begin position="107"/>
        <end position="140"/>
    </location>
</feature>
<evidence type="ECO:0000259" key="8">
    <source>
        <dbReference type="Pfam" id="PF00263"/>
    </source>
</evidence>
<dbReference type="PROSITE" id="PS50005">
    <property type="entry name" value="TPR"/>
    <property type="match status" value="1"/>
</dbReference>
<feature type="coiled-coil region" evidence="6">
    <location>
        <begin position="227"/>
        <end position="274"/>
    </location>
</feature>
<keyword evidence="6" id="KW-0175">Coiled coil</keyword>
<sequence length="925" mass="103889">MKSNSNRWIYSIVTFVCLLFIVGCTTTQNKQPQQAEENKQDVVKEQAEEQPQETQVAENTSEDVENDAADAQEPQEIDGDVSQEAAENFKATVERERLINQKRGFIVQSFLNSAKNYANEGKYADAYQFVIEALNQDPENREALTLKHMYGKRLGYRPDEIAQQLDEAEAVANVKIEQARLEIDNKIIQGKRLFNDGEYGKAIPHFKQAKEILKFMPYYSMDTKGKARQIDYLIQRADEEREKKEEEERIERMAAAEKQALQEEENRLRTQQEKIGYLFRQANSAFQREKYDIAENICNQIMAIEPDNKEAQSLRRVVRETRHEFIAGQNRDRYSEEWKRIFEQVDEATIPTTDILVYPSYEKWKEIEKRGSKDNQNDLDQDDPDTRAVKERLENESITMNFTEAPLPEVIDFLRTTTGLNIIIAPSVFTEFPEEEALKVEITVKELKLSSILNLILANNDLTYRVENGVIIVSTKTDATEKAILDLYDVRDLTGKLTDFAGPELDLAEINPNEQSVGVQLQEEDEAPDSAITEEQLTDLIKSNIDKNSWDENDRSIDARGGTLIIRQSKSVHKKIRNLLEDLRTSTGILVTVEARFVDVTDDFLEDVGVDWRGLGAVVDPGIGEIAEDDITNNNVNGIAAGEIGVNDTIGAEFRRLDDFVFDATGGDADGAIGTGSAAGFFGLSGDNVETKQRIENLFNQTLGDGATFRETGGLSLQLAYVDDIELQAILKAVRKKARSNVVNAPLLTLFNTQRGNVTIITQRSFIQDFDVEVATNAVIADPIIGTFQEGVVLDVRPTVSADRKYVTLELQPTLAVNFDIRELQTELGNAAAGAVTIQFPDIELTKIRTTVTIPDGGTLLIGGLAQSRKVDQMSGVPILSDLPLVSFFTSRKGQSTQKLQKLILIKAKIILPEEYEPKAGLRQY</sequence>
<dbReference type="GO" id="GO:0009306">
    <property type="term" value="P:protein secretion"/>
    <property type="evidence" value="ECO:0007669"/>
    <property type="project" value="InterPro"/>
</dbReference>
<evidence type="ECO:0000256" key="5">
    <source>
        <dbReference type="RuleBase" id="RU004003"/>
    </source>
</evidence>
<comment type="subcellular location">
    <subcellularLocation>
        <location evidence="1">Membrane</location>
    </subcellularLocation>
</comment>
<evidence type="ECO:0000313" key="9">
    <source>
        <dbReference type="EMBL" id="BBM88185.1"/>
    </source>
</evidence>
<evidence type="ECO:0000256" key="7">
    <source>
        <dbReference type="SAM" id="MobiDB-lite"/>
    </source>
</evidence>
<feature type="domain" description="Type II/III secretion system secretin-like" evidence="8">
    <location>
        <begin position="734"/>
        <end position="911"/>
    </location>
</feature>
<dbReference type="InterPro" id="IPR019734">
    <property type="entry name" value="TPR_rpt"/>
</dbReference>
<dbReference type="SUPFAM" id="SSF48452">
    <property type="entry name" value="TPR-like"/>
    <property type="match status" value="1"/>
</dbReference>
<accession>A0A5S9IX78</accession>
<dbReference type="GO" id="GO:0015627">
    <property type="term" value="C:type II protein secretion system complex"/>
    <property type="evidence" value="ECO:0007669"/>
    <property type="project" value="TreeGrafter"/>
</dbReference>
<reference evidence="9 10" key="1">
    <citation type="submission" date="2019-08" db="EMBL/GenBank/DDBJ databases">
        <title>Complete genome sequence of Candidatus Uab amorphum.</title>
        <authorList>
            <person name="Shiratori T."/>
            <person name="Suzuki S."/>
            <person name="Kakizawa Y."/>
            <person name="Ishida K."/>
        </authorList>
    </citation>
    <scope>NUCLEOTIDE SEQUENCE [LARGE SCALE GENOMIC DNA]</scope>
    <source>
        <strain evidence="9 10">SRT547</strain>
    </source>
</reference>
<gene>
    <name evidence="9" type="ORF">UABAM_06602</name>
</gene>
<evidence type="ECO:0000313" key="10">
    <source>
        <dbReference type="Proteomes" id="UP000326354"/>
    </source>
</evidence>
<dbReference type="Gene3D" id="3.55.50.30">
    <property type="match status" value="1"/>
</dbReference>